<gene>
    <name evidence="2" type="primary">gphE</name>
</gene>
<protein>
    <submittedName>
        <fullName evidence="2">GphE</fullName>
    </submittedName>
</protein>
<accession>U6BRZ4</accession>
<name>U6BRZ4_9BACT</name>
<proteinExistence type="predicted"/>
<dbReference type="AlphaFoldDB" id="U6BRZ4"/>
<feature type="region of interest" description="Disordered" evidence="1">
    <location>
        <begin position="79"/>
        <end position="102"/>
    </location>
</feature>
<feature type="region of interest" description="Disordered" evidence="1">
    <location>
        <begin position="1"/>
        <end position="27"/>
    </location>
</feature>
<sequence length="191" mass="23124">MVTERGSSSKERQPKPSRMPADRLQRQRMMGFGRRGNLRRDWILGALQEHLQFRARVAEHYREELYNRISDIERVSDRLDRIDPHEPDDKRPRQGGREPVDLPHERWVENRRHAANWWEDRLRLWAQQVDLYIEFLNTRTDRIRDLRETHREEIERKLLNTRATRSRVLRESNRGEVERKTSKAATPDGDE</sequence>
<evidence type="ECO:0000256" key="1">
    <source>
        <dbReference type="SAM" id="MobiDB-lite"/>
    </source>
</evidence>
<reference evidence="2" key="1">
    <citation type="journal article" date="2013" name="J. Nat. Prod.">
        <title>Elucidation of Gephyronic Acid Biosynthetic Pathway Revealed Unexpected SAM Dependent Methylations.</title>
        <authorList>
            <person name="Young J.M."/>
            <person name="Stevens D.C."/>
            <person name="Carmichael R."/>
            <person name="Tan J."/>
            <person name="Boddy C.N."/>
            <person name="Muller R."/>
            <person name="Taylor R.E."/>
        </authorList>
    </citation>
    <scope>NUCLEOTIDE SEQUENCE</scope>
    <source>
        <strain evidence="2">Cb vi76</strain>
    </source>
</reference>
<organism evidence="2">
    <name type="scientific">Archangium violaceum</name>
    <dbReference type="NCBI Taxonomy" id="83451"/>
    <lineage>
        <taxon>Bacteria</taxon>
        <taxon>Pseudomonadati</taxon>
        <taxon>Myxococcota</taxon>
        <taxon>Myxococcia</taxon>
        <taxon>Myxococcales</taxon>
        <taxon>Cystobacterineae</taxon>
        <taxon>Archangiaceae</taxon>
        <taxon>Archangium</taxon>
    </lineage>
</organism>
<feature type="compositionally biased region" description="Basic and acidic residues" evidence="1">
    <location>
        <begin position="168"/>
        <end position="181"/>
    </location>
</feature>
<feature type="compositionally biased region" description="Basic and acidic residues" evidence="1">
    <location>
        <begin position="7"/>
        <end position="25"/>
    </location>
</feature>
<dbReference type="EMBL" id="KF479198">
    <property type="protein sequence ID" value="AHA38198.1"/>
    <property type="molecule type" value="Genomic_DNA"/>
</dbReference>
<feature type="region of interest" description="Disordered" evidence="1">
    <location>
        <begin position="165"/>
        <end position="191"/>
    </location>
</feature>
<evidence type="ECO:0000313" key="2">
    <source>
        <dbReference type="EMBL" id="AHA38198.1"/>
    </source>
</evidence>